<dbReference type="RefSeq" id="WP_033139273.1">
    <property type="nucleotide sequence ID" value="NZ_AP031413.1"/>
</dbReference>
<evidence type="ECO:0000259" key="9">
    <source>
        <dbReference type="PROSITE" id="PS50930"/>
    </source>
</evidence>
<proteinExistence type="predicted"/>
<keyword evidence="7" id="KW-0597">Phosphoprotein</keyword>
<reference evidence="10 11" key="1">
    <citation type="submission" date="2024-04" db="EMBL/GenBank/DDBJ databases">
        <title>Defined microbial consortia suppress multidrug-resistant proinflammatory Enterobacteriaceae via ecological control.</title>
        <authorList>
            <person name="Furuichi M."/>
            <person name="Kawaguchi T."/>
            <person name="Pust M."/>
            <person name="Yasuma K."/>
            <person name="Plichta D."/>
            <person name="Hasegawa N."/>
            <person name="Ohya T."/>
            <person name="Bhattarai S."/>
            <person name="Sasajima S."/>
            <person name="Aoto Y."/>
            <person name="Tuganbaev T."/>
            <person name="Yaginuma M."/>
            <person name="Ueda M."/>
            <person name="Okahashi N."/>
            <person name="Amafuji K."/>
            <person name="Kiridooshi Y."/>
            <person name="Sugita K."/>
            <person name="Strazar M."/>
            <person name="Skelly A."/>
            <person name="Suda W."/>
            <person name="Hattori M."/>
            <person name="Nakamoto N."/>
            <person name="Caballero S."/>
            <person name="Norman J."/>
            <person name="Olle B."/>
            <person name="Tanoue T."/>
            <person name="Arita M."/>
            <person name="Bucci V."/>
            <person name="Atarashi K."/>
            <person name="Xavier R."/>
            <person name="Honda K."/>
        </authorList>
    </citation>
    <scope>NUCLEOTIDE SEQUENCE [LARGE SCALE GENOMIC DNA]</scope>
    <source>
        <strain evidence="11">k34-0107-D12</strain>
    </source>
</reference>
<accession>A0ABQ0C1J5</accession>
<dbReference type="InterPro" id="IPR011006">
    <property type="entry name" value="CheY-like_superfamily"/>
</dbReference>
<comment type="function">
    <text evidence="5">May play the central regulatory role in sporulation. It may be an element of the effector pathway responsible for the activation of sporulation genes in response to nutritional stress. Spo0A may act in concert with spo0H (a sigma factor) to control the expression of some genes that are critical to the sporulation process.</text>
</comment>
<sequence>MIQILLCDDDDRIRKEIARHIENQILIMQYDMQIAQSCDSPVVLLEELRQMQDKRNIYFLDVDLKHPEYDGFLLGKKIRELDPNGTIIYITSFGDLAYKTFQYHVEAFDYIVKDMTDGLSASIARCLSSIQSRLVKEKADPVEYYTFKTGDTIRHVPLKDIYFFETSSKPHFVILHGKHERMEFLGSLSDIEKELDDRFMKIHRSYLVAIDKIEKVDLRHNTVTVGGEICAVSRKEKSKLLGRMN</sequence>
<evidence type="ECO:0000313" key="10">
    <source>
        <dbReference type="EMBL" id="GAA6502637.1"/>
    </source>
</evidence>
<evidence type="ECO:0000256" key="6">
    <source>
        <dbReference type="ARBA" id="ARBA00037164"/>
    </source>
</evidence>
<evidence type="ECO:0000256" key="4">
    <source>
        <dbReference type="ARBA" id="ARBA00023159"/>
    </source>
</evidence>
<dbReference type="Gene3D" id="3.40.50.2300">
    <property type="match status" value="1"/>
</dbReference>
<name>A0ABQ0C1J5_9FIRM</name>
<comment type="caution">
    <text evidence="10">The sequence shown here is derived from an EMBL/GenBank/DDBJ whole genome shotgun (WGS) entry which is preliminary data.</text>
</comment>
<dbReference type="Pfam" id="PF00072">
    <property type="entry name" value="Response_reg"/>
    <property type="match status" value="1"/>
</dbReference>
<dbReference type="Pfam" id="PF04397">
    <property type="entry name" value="LytTR"/>
    <property type="match status" value="1"/>
</dbReference>
<evidence type="ECO:0000256" key="2">
    <source>
        <dbReference type="ARBA" id="ARBA00022490"/>
    </source>
</evidence>
<feature type="domain" description="HTH LytTR-type" evidence="9">
    <location>
        <begin position="145"/>
        <end position="245"/>
    </location>
</feature>
<dbReference type="EMBL" id="BAABZQ010000001">
    <property type="protein sequence ID" value="GAA6502637.1"/>
    <property type="molecule type" value="Genomic_DNA"/>
</dbReference>
<keyword evidence="11" id="KW-1185">Reference proteome</keyword>
<comment type="function">
    <text evidence="6">Required for high-level post-exponential phase expression of a series of secreted proteins.</text>
</comment>
<dbReference type="SMART" id="SM00448">
    <property type="entry name" value="REC"/>
    <property type="match status" value="1"/>
</dbReference>
<evidence type="ECO:0000256" key="3">
    <source>
        <dbReference type="ARBA" id="ARBA00023012"/>
    </source>
</evidence>
<dbReference type="PROSITE" id="PS50110">
    <property type="entry name" value="RESPONSE_REGULATORY"/>
    <property type="match status" value="1"/>
</dbReference>
<keyword evidence="4" id="KW-0010">Activator</keyword>
<dbReference type="PANTHER" id="PTHR37299:SF3">
    <property type="entry name" value="STAGE 0 SPORULATION PROTEIN A HOMOLOG"/>
    <property type="match status" value="1"/>
</dbReference>
<dbReference type="InterPro" id="IPR001789">
    <property type="entry name" value="Sig_transdc_resp-reg_receiver"/>
</dbReference>
<keyword evidence="2" id="KW-0963">Cytoplasm</keyword>
<evidence type="ECO:0000256" key="1">
    <source>
        <dbReference type="ARBA" id="ARBA00018672"/>
    </source>
</evidence>
<dbReference type="PROSITE" id="PS50930">
    <property type="entry name" value="HTH_LYTTR"/>
    <property type="match status" value="1"/>
</dbReference>
<gene>
    <name evidence="10" type="ORF">K340107D12_54530</name>
</gene>
<dbReference type="SMART" id="SM00850">
    <property type="entry name" value="LytTR"/>
    <property type="match status" value="1"/>
</dbReference>
<keyword evidence="10" id="KW-0238">DNA-binding</keyword>
<feature type="domain" description="Response regulatory" evidence="8">
    <location>
        <begin position="3"/>
        <end position="128"/>
    </location>
</feature>
<dbReference type="PANTHER" id="PTHR37299">
    <property type="entry name" value="TRANSCRIPTIONAL REGULATOR-RELATED"/>
    <property type="match status" value="1"/>
</dbReference>
<dbReference type="GO" id="GO:0003677">
    <property type="term" value="F:DNA binding"/>
    <property type="evidence" value="ECO:0007669"/>
    <property type="project" value="UniProtKB-KW"/>
</dbReference>
<evidence type="ECO:0000256" key="7">
    <source>
        <dbReference type="PROSITE-ProRule" id="PRU00169"/>
    </source>
</evidence>
<dbReference type="SUPFAM" id="SSF52172">
    <property type="entry name" value="CheY-like"/>
    <property type="match status" value="1"/>
</dbReference>
<dbReference type="InterPro" id="IPR007492">
    <property type="entry name" value="LytTR_DNA-bd_dom"/>
</dbReference>
<keyword evidence="3" id="KW-0902">Two-component regulatory system</keyword>
<dbReference type="Gene3D" id="2.40.50.1020">
    <property type="entry name" value="LytTr DNA-binding domain"/>
    <property type="match status" value="1"/>
</dbReference>
<evidence type="ECO:0000313" key="11">
    <source>
        <dbReference type="Proteomes" id="UP001600941"/>
    </source>
</evidence>
<organism evidence="10 11">
    <name type="scientific">Blautia parvula</name>
    <dbReference type="NCBI Taxonomy" id="2877527"/>
    <lineage>
        <taxon>Bacteria</taxon>
        <taxon>Bacillati</taxon>
        <taxon>Bacillota</taxon>
        <taxon>Clostridia</taxon>
        <taxon>Lachnospirales</taxon>
        <taxon>Lachnospiraceae</taxon>
        <taxon>Blautia</taxon>
    </lineage>
</organism>
<dbReference type="Proteomes" id="UP001600941">
    <property type="component" value="Unassembled WGS sequence"/>
</dbReference>
<dbReference type="InterPro" id="IPR046947">
    <property type="entry name" value="LytR-like"/>
</dbReference>
<evidence type="ECO:0000259" key="8">
    <source>
        <dbReference type="PROSITE" id="PS50110"/>
    </source>
</evidence>
<feature type="modified residue" description="4-aspartylphosphate" evidence="7">
    <location>
        <position position="61"/>
    </location>
</feature>
<protein>
    <recommendedName>
        <fullName evidence="1">Stage 0 sporulation protein A homolog</fullName>
    </recommendedName>
</protein>
<evidence type="ECO:0000256" key="5">
    <source>
        <dbReference type="ARBA" id="ARBA00024867"/>
    </source>
</evidence>